<keyword evidence="1" id="KW-0808">Transferase</keyword>
<name>A0ACB8BAW5_9AGAM</name>
<keyword evidence="1" id="KW-0418">Kinase</keyword>
<accession>A0ACB8BAW5</accession>
<proteinExistence type="predicted"/>
<protein>
    <submittedName>
        <fullName evidence="1">Tco5, signal transduction HAMP domain histidine kinase</fullName>
    </submittedName>
</protein>
<evidence type="ECO:0000313" key="1">
    <source>
        <dbReference type="EMBL" id="KAH7922614.1"/>
    </source>
</evidence>
<organism evidence="1 2">
    <name type="scientific">Leucogyrophana mollusca</name>
    <dbReference type="NCBI Taxonomy" id="85980"/>
    <lineage>
        <taxon>Eukaryota</taxon>
        <taxon>Fungi</taxon>
        <taxon>Dikarya</taxon>
        <taxon>Basidiomycota</taxon>
        <taxon>Agaricomycotina</taxon>
        <taxon>Agaricomycetes</taxon>
        <taxon>Agaricomycetidae</taxon>
        <taxon>Boletales</taxon>
        <taxon>Boletales incertae sedis</taxon>
        <taxon>Leucogyrophana</taxon>
    </lineage>
</organism>
<gene>
    <name evidence="1" type="ORF">BV22DRAFT_1131271</name>
</gene>
<evidence type="ECO:0000313" key="2">
    <source>
        <dbReference type="Proteomes" id="UP000790709"/>
    </source>
</evidence>
<reference evidence="1" key="1">
    <citation type="journal article" date="2021" name="New Phytol.">
        <title>Evolutionary innovations through gain and loss of genes in the ectomycorrhizal Boletales.</title>
        <authorList>
            <person name="Wu G."/>
            <person name="Miyauchi S."/>
            <person name="Morin E."/>
            <person name="Kuo A."/>
            <person name="Drula E."/>
            <person name="Varga T."/>
            <person name="Kohler A."/>
            <person name="Feng B."/>
            <person name="Cao Y."/>
            <person name="Lipzen A."/>
            <person name="Daum C."/>
            <person name="Hundley H."/>
            <person name="Pangilinan J."/>
            <person name="Johnson J."/>
            <person name="Barry K."/>
            <person name="LaButti K."/>
            <person name="Ng V."/>
            <person name="Ahrendt S."/>
            <person name="Min B."/>
            <person name="Choi I.G."/>
            <person name="Park H."/>
            <person name="Plett J.M."/>
            <person name="Magnuson J."/>
            <person name="Spatafora J.W."/>
            <person name="Nagy L.G."/>
            <person name="Henrissat B."/>
            <person name="Grigoriev I.V."/>
            <person name="Yang Z.L."/>
            <person name="Xu J."/>
            <person name="Martin F.M."/>
        </authorList>
    </citation>
    <scope>NUCLEOTIDE SEQUENCE</scope>
    <source>
        <strain evidence="1">KUC20120723A-06</strain>
    </source>
</reference>
<dbReference type="Proteomes" id="UP000790709">
    <property type="component" value="Unassembled WGS sequence"/>
</dbReference>
<comment type="caution">
    <text evidence="1">The sequence shown here is derived from an EMBL/GenBank/DDBJ whole genome shotgun (WGS) entry which is preliminary data.</text>
</comment>
<keyword evidence="2" id="KW-1185">Reference proteome</keyword>
<sequence>MVKQTEAEKPGVEEEVVTVDLPTPLALPPEFLGLPAPATQTAPSSSGRRKKRKTARIDGLRVHWARFIKRVGTESPSASSAIADSSLDSSQLRQRTEEDVDVDEVDEIVVDRDWTEDMKSSLDHSEPTPERSGDRDSHAHAGNATSTSAGHESYAMPDDARFLRRVLVTLRWELWPAVDKFFRVRFYDKNTEERYRREHWYIKKSLALWSAGFLVASWVLGACTIASPVTLLDKIWLYGAAPALTLPLVPLVLFDYPRDRPLPFQVILTLATWCWGFYEILAMYLCGFVGTKTVFPQGTKDFLATFYYTSALQTVALFGMKMNRVSALIGYLAFFIVASALILPYRPLWIRNLLNFLLYHTFLLFVHYMNENSERRLFILREQLKNQFKATQKAQINERKEADSKRRLTSYVFHDEYSPIAQVRVPLNTALLAVQNMEASCAVSKHQEIEFMALEGSLVMMSKVLNDMLDFNRMDSGRFEILTKVPLFSFACSPLLQLRISKPYAFHSVIRSLFVPLRMATDARDLELVTHLDKTIDEVARRAAYEAAGEDPAEIAKLLANESDGVVLGDAIRLRQIINNLASNACKFTPSGGRVTCLTRLVFPAHLAPEAIKEPEGEGDGEAIEEVFETPVEEQEAPLSVRESKDIDHTNTTASSSTKPPLKRIVVRIEVTDTGNGIPPREMAQGKLFSAFNQTEQGRQQGGKGTGLGLALVRQIVKLSGGRLGLRSKVGQGSTFWVELPLGVGVKVVDPPDPDACLTNHKHPVELAGPLSVDLLASRNPRYSPPTPLSSSVMQSLMDQGGLVELNLPNARDNSDPPVLTRTIGELSGGAQLGPPLPSPPMPETRDGFYTPPDHSSTGSTPTAIEEHKNLDSATAPTPRAQTPVPMTVSQTLAAETKPRKGPATVFEPPLIVLVVDDDRLTRTIMSRTLTRLGCNVSTAENGELALEMIVGRAHLNSVGDASVSAENRHEYDVVFLDNQMPIMSGLEVVSKLREMGRHDFVVGVTGNALINDQKEYFEAGVDHVLTKPVFEPSLVKMLTIADERRRKSTIHDA</sequence>
<dbReference type="EMBL" id="MU266478">
    <property type="protein sequence ID" value="KAH7922614.1"/>
    <property type="molecule type" value="Genomic_DNA"/>
</dbReference>